<accession>A0A0P7RRP0</accession>
<dbReference type="Proteomes" id="UP000555763">
    <property type="component" value="Unassembled WGS sequence"/>
</dbReference>
<dbReference type="AlphaFoldDB" id="A0A0P7RRP0"/>
<dbReference type="RefSeq" id="WP_054626685.1">
    <property type="nucleotide sequence ID" value="NZ_BFZS01000039.1"/>
</dbReference>
<name>A0A0P7RRP0_ECOLX</name>
<reference evidence="1 2" key="1">
    <citation type="submission" date="2020-02" db="EMBL/GenBank/DDBJ databases">
        <authorList>
            <consortium name="PulseNet: The National Subtyping Network for Foodborne Disease Surveillance"/>
            <person name="Tarr C.L."/>
            <person name="Trees E."/>
            <person name="Katz L.S."/>
            <person name="Carleton-Romer H.A."/>
            <person name="Stroika S."/>
            <person name="Kucerova Z."/>
            <person name="Roache K.F."/>
            <person name="Sabol A.L."/>
            <person name="Besser J."/>
            <person name="Gerner-Smidt P."/>
        </authorList>
    </citation>
    <scope>NUCLEOTIDE SEQUENCE [LARGE SCALE GENOMIC DNA]</scope>
    <source>
        <strain evidence="1 2">PNUSAE002719</strain>
    </source>
</reference>
<protein>
    <submittedName>
        <fullName evidence="1">Uncharacterized protein</fullName>
    </submittedName>
</protein>
<organism evidence="1 2">
    <name type="scientific">Escherichia coli</name>
    <dbReference type="NCBI Taxonomy" id="562"/>
    <lineage>
        <taxon>Bacteria</taxon>
        <taxon>Pseudomonadati</taxon>
        <taxon>Pseudomonadota</taxon>
        <taxon>Gammaproteobacteria</taxon>
        <taxon>Enterobacterales</taxon>
        <taxon>Enterobacteriaceae</taxon>
        <taxon>Escherichia</taxon>
    </lineage>
</organism>
<evidence type="ECO:0000313" key="1">
    <source>
        <dbReference type="EMBL" id="EFM8157553.1"/>
    </source>
</evidence>
<sequence length="84" mass="9133">MATTTKDMAEIASAYTIIIHRLIANNARNALNTAKPLWEAKEDIISALQGLQKCADLAGDYAAYMAIEDTIEKIESGKSLSDFV</sequence>
<dbReference type="EMBL" id="AATLZG010000093">
    <property type="protein sequence ID" value="EFM8157553.1"/>
    <property type="molecule type" value="Genomic_DNA"/>
</dbReference>
<evidence type="ECO:0000313" key="2">
    <source>
        <dbReference type="Proteomes" id="UP000555763"/>
    </source>
</evidence>
<gene>
    <name evidence="1" type="ORF">A5U30_005372</name>
</gene>
<proteinExistence type="predicted"/>
<comment type="caution">
    <text evidence="1">The sequence shown here is derived from an EMBL/GenBank/DDBJ whole genome shotgun (WGS) entry which is preliminary data.</text>
</comment>